<dbReference type="GO" id="GO:0005615">
    <property type="term" value="C:extracellular space"/>
    <property type="evidence" value="ECO:0007669"/>
    <property type="project" value="TreeGrafter"/>
</dbReference>
<dbReference type="PANTHER" id="PTHR24020">
    <property type="entry name" value="COLLAGEN ALPHA"/>
    <property type="match status" value="1"/>
</dbReference>
<evidence type="ECO:0000256" key="3">
    <source>
        <dbReference type="ARBA" id="ARBA00022530"/>
    </source>
</evidence>
<keyword evidence="2" id="KW-0964">Secreted</keyword>
<evidence type="ECO:0000256" key="2">
    <source>
        <dbReference type="ARBA" id="ARBA00022525"/>
    </source>
</evidence>
<evidence type="ECO:0000256" key="4">
    <source>
        <dbReference type="ARBA" id="ARBA00022729"/>
    </source>
</evidence>
<reference evidence="9" key="3">
    <citation type="submission" date="2025-09" db="UniProtKB">
        <authorList>
            <consortium name="Ensembl"/>
        </authorList>
    </citation>
    <scope>IDENTIFICATION</scope>
</reference>
<name>A0A4W5MH21_9TELE</name>
<accession>A0A4W5MH21</accession>
<dbReference type="STRING" id="62062.ENSHHUP00000037737"/>
<evidence type="ECO:0000256" key="7">
    <source>
        <dbReference type="ARBA" id="ARBA00023119"/>
    </source>
</evidence>
<evidence type="ECO:0000313" key="9">
    <source>
        <dbReference type="Ensembl" id="ENSHHUP00000037737.1"/>
    </source>
</evidence>
<dbReference type="Gene3D" id="3.40.50.410">
    <property type="entry name" value="von Willebrand factor, type A domain"/>
    <property type="match status" value="2"/>
</dbReference>
<keyword evidence="3" id="KW-0272">Extracellular matrix</keyword>
<dbReference type="Pfam" id="PF00092">
    <property type="entry name" value="VWA"/>
    <property type="match status" value="2"/>
</dbReference>
<reference evidence="9" key="2">
    <citation type="submission" date="2025-08" db="UniProtKB">
        <authorList>
            <consortium name="Ensembl"/>
        </authorList>
    </citation>
    <scope>IDENTIFICATION</scope>
</reference>
<evidence type="ECO:0000313" key="10">
    <source>
        <dbReference type="Proteomes" id="UP000314982"/>
    </source>
</evidence>
<reference evidence="10" key="1">
    <citation type="submission" date="2018-06" db="EMBL/GenBank/DDBJ databases">
        <title>Genome assembly of Danube salmon.</title>
        <authorList>
            <person name="Macqueen D.J."/>
            <person name="Gundappa M.K."/>
        </authorList>
    </citation>
    <scope>NUCLEOTIDE SEQUENCE [LARGE SCALE GENOMIC DNA]</scope>
</reference>
<keyword evidence="10" id="KW-1185">Reference proteome</keyword>
<dbReference type="SMART" id="SM00327">
    <property type="entry name" value="VWA"/>
    <property type="match status" value="2"/>
</dbReference>
<proteinExistence type="predicted"/>
<keyword evidence="4" id="KW-0732">Signal</keyword>
<feature type="domain" description="VWFA" evidence="8">
    <location>
        <begin position="206"/>
        <end position="382"/>
    </location>
</feature>
<dbReference type="PANTHER" id="PTHR24020:SF13">
    <property type="entry name" value="COLLAGEN ALPHA-3(VI) CHAIN"/>
    <property type="match status" value="1"/>
</dbReference>
<evidence type="ECO:0000256" key="6">
    <source>
        <dbReference type="ARBA" id="ARBA00022889"/>
    </source>
</evidence>
<organism evidence="9 10">
    <name type="scientific">Hucho hucho</name>
    <name type="common">huchen</name>
    <dbReference type="NCBI Taxonomy" id="62062"/>
    <lineage>
        <taxon>Eukaryota</taxon>
        <taxon>Metazoa</taxon>
        <taxon>Chordata</taxon>
        <taxon>Craniata</taxon>
        <taxon>Vertebrata</taxon>
        <taxon>Euteleostomi</taxon>
        <taxon>Actinopterygii</taxon>
        <taxon>Neopterygii</taxon>
        <taxon>Teleostei</taxon>
        <taxon>Protacanthopterygii</taxon>
        <taxon>Salmoniformes</taxon>
        <taxon>Salmonidae</taxon>
        <taxon>Salmoninae</taxon>
        <taxon>Hucho</taxon>
    </lineage>
</organism>
<keyword evidence="7" id="KW-0176">Collagen</keyword>
<dbReference type="GO" id="GO:0005581">
    <property type="term" value="C:collagen trimer"/>
    <property type="evidence" value="ECO:0007669"/>
    <property type="project" value="UniProtKB-KW"/>
</dbReference>
<comment type="subcellular location">
    <subcellularLocation>
        <location evidence="1">Secreted</location>
        <location evidence="1">Extracellular space</location>
        <location evidence="1">Extracellular matrix</location>
    </subcellularLocation>
</comment>
<sequence>MVIDATTDDRRDIVFLLDGSDDSRRRFPDIQDFMQRKVVDILNVEENGDRVALVQYSRNATPNFYLNSYSSKNDVLNSIRSMRHKVGRPLNTGTALQFVRDTVFTASAGGRRTEGVPQYLFVFSGGRSSDDIMGPAQSLRRDGVRTFSIGTRNADTLELQIISFTPGHSFSVANFNNLDSIHSSVTAVINGVQETPEMSTRVDGVDVVFLLDGSDVMQKGVQSISDFLGQFIEHLDIGPDKAQVAVIQYSNKPTTHFLLNTYSSKIDIMAEVRNINLEGGRSRNTGEALDYVKNNVFNTSSGSRRQEGIPQILILLSGGKSQDDVLVPSESLKAAGIMLLTVAVKYADGAEMQSIAYSPNHEYLLREFSDLSLVRQQLLSAVVSHKDTVRPGLGE</sequence>
<protein>
    <recommendedName>
        <fullName evidence="8">VWFA domain-containing protein</fullName>
    </recommendedName>
</protein>
<dbReference type="InterPro" id="IPR050525">
    <property type="entry name" value="ECM_Assembly_Org"/>
</dbReference>
<dbReference type="SUPFAM" id="SSF53300">
    <property type="entry name" value="vWA-like"/>
    <property type="match status" value="2"/>
</dbReference>
<dbReference type="PRINTS" id="PR00453">
    <property type="entry name" value="VWFADOMAIN"/>
</dbReference>
<dbReference type="Ensembl" id="ENSHHUT00000039235.1">
    <property type="protein sequence ID" value="ENSHHUP00000037737.1"/>
    <property type="gene ID" value="ENSHHUG00000023606.1"/>
</dbReference>
<evidence type="ECO:0000256" key="1">
    <source>
        <dbReference type="ARBA" id="ARBA00004498"/>
    </source>
</evidence>
<dbReference type="GO" id="GO:0007155">
    <property type="term" value="P:cell adhesion"/>
    <property type="evidence" value="ECO:0007669"/>
    <property type="project" value="UniProtKB-KW"/>
</dbReference>
<evidence type="ECO:0000259" key="8">
    <source>
        <dbReference type="PROSITE" id="PS50234"/>
    </source>
</evidence>
<dbReference type="GeneTree" id="ENSGT00940000156462"/>
<dbReference type="InterPro" id="IPR002035">
    <property type="entry name" value="VWF_A"/>
</dbReference>
<dbReference type="PROSITE" id="PS50234">
    <property type="entry name" value="VWFA"/>
    <property type="match status" value="2"/>
</dbReference>
<evidence type="ECO:0000256" key="5">
    <source>
        <dbReference type="ARBA" id="ARBA00022737"/>
    </source>
</evidence>
<keyword evidence="5" id="KW-0677">Repeat</keyword>
<feature type="domain" description="VWFA" evidence="8">
    <location>
        <begin position="12"/>
        <end position="185"/>
    </location>
</feature>
<dbReference type="AlphaFoldDB" id="A0A4W5MH21"/>
<dbReference type="Proteomes" id="UP000314982">
    <property type="component" value="Unassembled WGS sequence"/>
</dbReference>
<dbReference type="FunFam" id="3.40.50.410:FF:000003">
    <property type="entry name" value="Collagen type VI alpha 3 chain"/>
    <property type="match status" value="2"/>
</dbReference>
<keyword evidence="6" id="KW-0130">Cell adhesion</keyword>
<dbReference type="InterPro" id="IPR036465">
    <property type="entry name" value="vWFA_dom_sf"/>
</dbReference>